<organism evidence="1 2">
    <name type="scientific">Neisseria meningitidis serogroup B / serotype 15 (strain H44/76)</name>
    <dbReference type="NCBI Taxonomy" id="909420"/>
    <lineage>
        <taxon>Bacteria</taxon>
        <taxon>Pseudomonadati</taxon>
        <taxon>Pseudomonadota</taxon>
        <taxon>Betaproteobacteria</taxon>
        <taxon>Neisseriales</taxon>
        <taxon>Neisseriaceae</taxon>
        <taxon>Neisseria</taxon>
    </lineage>
</organism>
<proteinExistence type="predicted"/>
<accession>E6MUI2</accession>
<sequence>MLPQRAAVAFVLAKVAVNGAVVERDLVVFAQVGAYLFGTEFAADKGVDVLNQLRIELIGLSLTLFDSLALPLGFFGAVLLPLGAVPSDFAADGAFVAVQLFGDFGDGAVAGQVLDVVSFALGQLRVAHGNLSCRKGRMLPHTGLFLLGKVALQMRIRRALKFDQLILEFPERGDGAWVHIGFRRNSPQRNQILTATKKNGKTVYLPGLHP</sequence>
<dbReference type="Proteomes" id="UP000032707">
    <property type="component" value="Unassembled WGS sequence"/>
</dbReference>
<dbReference type="AlphaFoldDB" id="E6MUI2"/>
<name>E6MUI2_NEIMH</name>
<comment type="caution">
    <text evidence="1">The sequence shown here is derived from an EMBL/GenBank/DDBJ whole genome shotgun (WGS) entry which is preliminary data.</text>
</comment>
<gene>
    <name evidence="1" type="ORF">NMH_0430</name>
</gene>
<evidence type="ECO:0000313" key="1">
    <source>
        <dbReference type="EMBL" id="EFV64780.1"/>
    </source>
</evidence>
<dbReference type="PATRIC" id="fig|909420.4.peg.252"/>
<dbReference type="EMBL" id="AEQZ01000006">
    <property type="protein sequence ID" value="EFV64780.1"/>
    <property type="molecule type" value="Genomic_DNA"/>
</dbReference>
<evidence type="ECO:0000313" key="2">
    <source>
        <dbReference type="Proteomes" id="UP000032707"/>
    </source>
</evidence>
<protein>
    <submittedName>
        <fullName evidence="1">Uncharacterized protein</fullName>
    </submittedName>
</protein>
<reference evidence="1 2" key="1">
    <citation type="journal article" date="2011" name="J. Bacteriol.">
        <title>Genome sequence of Neisseria meningitidis serogroup B strain H44/76.</title>
        <authorList>
            <person name="Piet J.R."/>
            <person name="Huis In 't Veld R.A."/>
            <person name="van Schaik B.D."/>
            <person name="van Kampen A.H."/>
            <person name="Baas F."/>
            <person name="van de Beek D."/>
            <person name="Pannekoek Y."/>
            <person name="van der Ende A."/>
        </authorList>
    </citation>
    <scope>NUCLEOTIDE SEQUENCE [LARGE SCALE GENOMIC DNA]</scope>
    <source>
        <strain evidence="1 2">H44/76</strain>
    </source>
</reference>